<evidence type="ECO:0000256" key="2">
    <source>
        <dbReference type="SAM" id="MobiDB-lite"/>
    </source>
</evidence>
<dbReference type="InterPro" id="IPR008978">
    <property type="entry name" value="HSP20-like_chaperone"/>
</dbReference>
<reference evidence="4" key="1">
    <citation type="submission" date="2020-05" db="UniProtKB">
        <authorList>
            <consortium name="EnsemblMetazoa"/>
        </authorList>
    </citation>
    <scope>IDENTIFICATION</scope>
    <source>
        <strain evidence="4">USDA</strain>
    </source>
</reference>
<evidence type="ECO:0000256" key="1">
    <source>
        <dbReference type="ARBA" id="ARBA00025733"/>
    </source>
</evidence>
<dbReference type="InterPro" id="IPR045250">
    <property type="entry name" value="p23-like"/>
</dbReference>
<dbReference type="Proteomes" id="UP000095300">
    <property type="component" value="Unassembled WGS sequence"/>
</dbReference>
<dbReference type="FunFam" id="2.60.40.790:FF:000013">
    <property type="entry name" value="Very-long-chain (3R)-3-hydroxyacyl-CoA dehydratase"/>
    <property type="match status" value="1"/>
</dbReference>
<feature type="region of interest" description="Disordered" evidence="2">
    <location>
        <begin position="141"/>
        <end position="181"/>
    </location>
</feature>
<gene>
    <name evidence="4" type="primary">106093031</name>
</gene>
<feature type="compositionally biased region" description="Acidic residues" evidence="2">
    <location>
        <begin position="146"/>
        <end position="156"/>
    </location>
</feature>
<dbReference type="PROSITE" id="PS51203">
    <property type="entry name" value="CS"/>
    <property type="match status" value="1"/>
</dbReference>
<dbReference type="AlphaFoldDB" id="A0A1I8PNC8"/>
<dbReference type="GO" id="GO:0051131">
    <property type="term" value="P:chaperone-mediated protein complex assembly"/>
    <property type="evidence" value="ECO:0007669"/>
    <property type="project" value="TreeGrafter"/>
</dbReference>
<proteinExistence type="inferred from homology"/>
<dbReference type="SUPFAM" id="SSF49764">
    <property type="entry name" value="HSP20-like chaperones"/>
    <property type="match status" value="1"/>
</dbReference>
<dbReference type="Pfam" id="PF04969">
    <property type="entry name" value="CS"/>
    <property type="match status" value="1"/>
</dbReference>
<dbReference type="OrthoDB" id="1564555at2759"/>
<dbReference type="CDD" id="cd06465">
    <property type="entry name" value="p23_hB-ind1_like"/>
    <property type="match status" value="1"/>
</dbReference>
<feature type="domain" description="CS" evidence="3">
    <location>
        <begin position="8"/>
        <end position="97"/>
    </location>
</feature>
<comment type="similarity">
    <text evidence="1">Belongs to the p23/wos2 family.</text>
</comment>
<dbReference type="PANTHER" id="PTHR22932:SF1">
    <property type="entry name" value="CO-CHAPERONE PROTEIN DAF-41"/>
    <property type="match status" value="1"/>
</dbReference>
<protein>
    <recommendedName>
        <fullName evidence="3">CS domain-containing protein</fullName>
    </recommendedName>
</protein>
<dbReference type="GO" id="GO:0005634">
    <property type="term" value="C:nucleus"/>
    <property type="evidence" value="ECO:0007669"/>
    <property type="project" value="TreeGrafter"/>
</dbReference>
<organism evidence="4 5">
    <name type="scientific">Stomoxys calcitrans</name>
    <name type="common">Stable fly</name>
    <name type="synonym">Conops calcitrans</name>
    <dbReference type="NCBI Taxonomy" id="35570"/>
    <lineage>
        <taxon>Eukaryota</taxon>
        <taxon>Metazoa</taxon>
        <taxon>Ecdysozoa</taxon>
        <taxon>Arthropoda</taxon>
        <taxon>Hexapoda</taxon>
        <taxon>Insecta</taxon>
        <taxon>Pterygota</taxon>
        <taxon>Neoptera</taxon>
        <taxon>Endopterygota</taxon>
        <taxon>Diptera</taxon>
        <taxon>Brachycera</taxon>
        <taxon>Muscomorpha</taxon>
        <taxon>Muscoidea</taxon>
        <taxon>Muscidae</taxon>
        <taxon>Stomoxys</taxon>
    </lineage>
</organism>
<dbReference type="VEuPathDB" id="VectorBase:SCAU009639"/>
<name>A0A1I8PNC8_STOCA</name>
<dbReference type="GO" id="GO:0005829">
    <property type="term" value="C:cytosol"/>
    <property type="evidence" value="ECO:0007669"/>
    <property type="project" value="TreeGrafter"/>
</dbReference>
<dbReference type="EnsemblMetazoa" id="SCAU009639-RA">
    <property type="protein sequence ID" value="SCAU009639-PA"/>
    <property type="gene ID" value="SCAU009639"/>
</dbReference>
<dbReference type="GO" id="GO:0006457">
    <property type="term" value="P:protein folding"/>
    <property type="evidence" value="ECO:0007669"/>
    <property type="project" value="TreeGrafter"/>
</dbReference>
<accession>A0A1I8PNC8</accession>
<dbReference type="Gene3D" id="2.60.40.790">
    <property type="match status" value="1"/>
</dbReference>
<dbReference type="GO" id="GO:0051879">
    <property type="term" value="F:Hsp90 protein binding"/>
    <property type="evidence" value="ECO:0007669"/>
    <property type="project" value="InterPro"/>
</dbReference>
<sequence>MAPTAGSTVPPPVSWAQRNDLLFVIIDVECKDIEHSVTENSFTFKGTNALEADKKYEVTLNFLHPINPEKVTSKNIGRCLEFTIYKKESGPYWKSLTNDKTKLHFLKANFTKWKNESDDEDDFASDKFMFNDMLKGGDMENRFDDFNVDDDDDSDDNIPSLSQNDEDDEDNKDAEKKDEQK</sequence>
<evidence type="ECO:0000313" key="4">
    <source>
        <dbReference type="EnsemblMetazoa" id="SCAU009639-PA"/>
    </source>
</evidence>
<dbReference type="PANTHER" id="PTHR22932">
    <property type="entry name" value="TELOMERASE-BINDING PROTEIN P23 HSP90 CO-CHAPERONE"/>
    <property type="match status" value="1"/>
</dbReference>
<dbReference type="InterPro" id="IPR007052">
    <property type="entry name" value="CS_dom"/>
</dbReference>
<dbReference type="GO" id="GO:0051087">
    <property type="term" value="F:protein-folding chaperone binding"/>
    <property type="evidence" value="ECO:0007669"/>
    <property type="project" value="TreeGrafter"/>
</dbReference>
<evidence type="ECO:0000259" key="3">
    <source>
        <dbReference type="PROSITE" id="PS51203"/>
    </source>
</evidence>
<evidence type="ECO:0000313" key="5">
    <source>
        <dbReference type="Proteomes" id="UP000095300"/>
    </source>
</evidence>
<dbReference type="STRING" id="35570.A0A1I8PNC8"/>
<keyword evidence="5" id="KW-1185">Reference proteome</keyword>